<feature type="binding site" evidence="14">
    <location>
        <position position="373"/>
    </location>
    <ligand>
        <name>ATP</name>
        <dbReference type="ChEBI" id="CHEBI:30616"/>
    </ligand>
</feature>
<keyword evidence="19" id="KW-0675">Receptor</keyword>
<dbReference type="InterPro" id="IPR017441">
    <property type="entry name" value="Protein_kinase_ATP_BS"/>
</dbReference>
<organism evidence="19 20">
    <name type="scientific">Thalictrum thalictroides</name>
    <name type="common">Rue-anemone</name>
    <name type="synonym">Anemone thalictroides</name>
    <dbReference type="NCBI Taxonomy" id="46969"/>
    <lineage>
        <taxon>Eukaryota</taxon>
        <taxon>Viridiplantae</taxon>
        <taxon>Streptophyta</taxon>
        <taxon>Embryophyta</taxon>
        <taxon>Tracheophyta</taxon>
        <taxon>Spermatophyta</taxon>
        <taxon>Magnoliopsida</taxon>
        <taxon>Ranunculales</taxon>
        <taxon>Ranunculaceae</taxon>
        <taxon>Thalictroideae</taxon>
        <taxon>Thalictrum</taxon>
    </lineage>
</organism>
<evidence type="ECO:0000256" key="9">
    <source>
        <dbReference type="ARBA" id="ARBA00022777"/>
    </source>
</evidence>
<evidence type="ECO:0000256" key="12">
    <source>
        <dbReference type="ARBA" id="ARBA00023136"/>
    </source>
</evidence>
<keyword evidence="4" id="KW-0808">Transferase</keyword>
<dbReference type="InterPro" id="IPR001245">
    <property type="entry name" value="Ser-Thr/Tyr_kinase_cat_dom"/>
</dbReference>
<keyword evidence="20" id="KW-1185">Reference proteome</keyword>
<dbReference type="InterPro" id="IPR000719">
    <property type="entry name" value="Prot_kinase_dom"/>
</dbReference>
<evidence type="ECO:0000313" key="20">
    <source>
        <dbReference type="Proteomes" id="UP000554482"/>
    </source>
</evidence>
<dbReference type="Gene3D" id="3.30.430.20">
    <property type="entry name" value="Gnk2 domain, C-X8-C-X2-C motif"/>
    <property type="match status" value="2"/>
</dbReference>
<evidence type="ECO:0000256" key="4">
    <source>
        <dbReference type="ARBA" id="ARBA00022679"/>
    </source>
</evidence>
<sequence length="431" mass="48348">MAMDLVRWVLFLSYILTTLSCCLTNAQPPPFVAVYCYYGYSSRRTYTNDSTFKKNLDGLASIVSSSTVSFHNLSIGQNPDRVNVVALCRGDVATDMCRSCFINANTKLREICPKDKQSIGWYDECMLSYSDRNILNTMSTSPKAYTFNRENVSNAFSVPFNQAVRILLNDLLGAASRSTSVQKFATGKITTGPDNNTTIYALAECTPDLSGQDCRDCLNRTHEVLPKCCNGRIGGRVLYPSCNFRYEIGRFYGENTNETTSVFGPPTPTTQGNGDNNTTRNVIITVVSIIIFLLLVIACIWIFMRKRKQKKWNPLNEDENSMEISTDVESLRFDFDTIKVATDEFSDTNILGKGGFGVVYKGRLPNGRDVAVKRLSQTSDQGEVEFKNEVLSMANLQHRNLVRLLGFCLKGKERILIYEFIANGSLDQFIF</sequence>
<keyword evidence="13" id="KW-0325">Glycoprotein</keyword>
<evidence type="ECO:0000259" key="17">
    <source>
        <dbReference type="PROSITE" id="PS50011"/>
    </source>
</evidence>
<evidence type="ECO:0000259" key="18">
    <source>
        <dbReference type="PROSITE" id="PS51473"/>
    </source>
</evidence>
<dbReference type="PANTHER" id="PTHR27002:SF980">
    <property type="entry name" value="CYSTEINE-RICH RECEPTOR-LIKE PROTEIN KINASE 10 ISOFORM X1"/>
    <property type="match status" value="1"/>
</dbReference>
<dbReference type="InterPro" id="IPR002902">
    <property type="entry name" value="GNK2"/>
</dbReference>
<dbReference type="FunFam" id="3.30.200.20:FF:000142">
    <property type="entry name" value="Cysteine-rich receptor-like protein kinase 10"/>
    <property type="match status" value="1"/>
</dbReference>
<dbReference type="PROSITE" id="PS00107">
    <property type="entry name" value="PROTEIN_KINASE_ATP"/>
    <property type="match status" value="1"/>
</dbReference>
<evidence type="ECO:0000256" key="14">
    <source>
        <dbReference type="PROSITE-ProRule" id="PRU10141"/>
    </source>
</evidence>
<dbReference type="Pfam" id="PF01657">
    <property type="entry name" value="Stress-antifung"/>
    <property type="match status" value="2"/>
</dbReference>
<dbReference type="Pfam" id="PF07714">
    <property type="entry name" value="PK_Tyr_Ser-Thr"/>
    <property type="match status" value="1"/>
</dbReference>
<evidence type="ECO:0000256" key="1">
    <source>
        <dbReference type="ARBA" id="ARBA00004167"/>
    </source>
</evidence>
<evidence type="ECO:0000256" key="5">
    <source>
        <dbReference type="ARBA" id="ARBA00022692"/>
    </source>
</evidence>
<evidence type="ECO:0000256" key="11">
    <source>
        <dbReference type="ARBA" id="ARBA00022989"/>
    </source>
</evidence>
<dbReference type="PROSITE" id="PS51257">
    <property type="entry name" value="PROKAR_LIPOPROTEIN"/>
    <property type="match status" value="1"/>
</dbReference>
<feature type="non-terminal residue" evidence="19">
    <location>
        <position position="1"/>
    </location>
</feature>
<keyword evidence="11 15" id="KW-1133">Transmembrane helix</keyword>
<dbReference type="CDD" id="cd23509">
    <property type="entry name" value="Gnk2-like"/>
    <property type="match status" value="2"/>
</dbReference>
<dbReference type="InterPro" id="IPR038408">
    <property type="entry name" value="GNK2_sf"/>
</dbReference>
<feature type="signal peptide" evidence="16">
    <location>
        <begin position="1"/>
        <end position="26"/>
    </location>
</feature>
<feature type="transmembrane region" description="Helical" evidence="15">
    <location>
        <begin position="282"/>
        <end position="304"/>
    </location>
</feature>
<dbReference type="Gene3D" id="3.30.200.20">
    <property type="entry name" value="Phosphorylase Kinase, domain 1"/>
    <property type="match status" value="1"/>
</dbReference>
<dbReference type="SUPFAM" id="SSF56112">
    <property type="entry name" value="Protein kinase-like (PK-like)"/>
    <property type="match status" value="1"/>
</dbReference>
<dbReference type="AlphaFoldDB" id="A0A7J6XED7"/>
<evidence type="ECO:0000313" key="19">
    <source>
        <dbReference type="EMBL" id="KAF5208166.1"/>
    </source>
</evidence>
<evidence type="ECO:0000256" key="16">
    <source>
        <dbReference type="SAM" id="SignalP"/>
    </source>
</evidence>
<dbReference type="PROSITE" id="PS51473">
    <property type="entry name" value="GNK2"/>
    <property type="match status" value="2"/>
</dbReference>
<keyword evidence="7" id="KW-0677">Repeat</keyword>
<keyword evidence="10 14" id="KW-0067">ATP-binding</keyword>
<dbReference type="InterPro" id="IPR011009">
    <property type="entry name" value="Kinase-like_dom_sf"/>
</dbReference>
<dbReference type="PANTHER" id="PTHR27002">
    <property type="entry name" value="RECEPTOR-LIKE SERINE/THREONINE-PROTEIN KINASE SD1-8"/>
    <property type="match status" value="1"/>
</dbReference>
<reference evidence="19 20" key="1">
    <citation type="submission" date="2020-06" db="EMBL/GenBank/DDBJ databases">
        <title>Transcriptomic and genomic resources for Thalictrum thalictroides and T. hernandezii: Facilitating candidate gene discovery in an emerging model plant lineage.</title>
        <authorList>
            <person name="Arias T."/>
            <person name="Riano-Pachon D.M."/>
            <person name="Di Stilio V.S."/>
        </authorList>
    </citation>
    <scope>NUCLEOTIDE SEQUENCE [LARGE SCALE GENOMIC DNA]</scope>
    <source>
        <strain evidence="20">cv. WT478/WT964</strain>
        <tissue evidence="19">Leaves</tissue>
    </source>
</reference>
<dbReference type="GO" id="GO:0004674">
    <property type="term" value="F:protein serine/threonine kinase activity"/>
    <property type="evidence" value="ECO:0007669"/>
    <property type="project" value="UniProtKB-KW"/>
</dbReference>
<gene>
    <name evidence="19" type="ORF">FRX31_002247</name>
</gene>
<dbReference type="Proteomes" id="UP000554482">
    <property type="component" value="Unassembled WGS sequence"/>
</dbReference>
<feature type="domain" description="Gnk2-homologous" evidence="18">
    <location>
        <begin position="34"/>
        <end position="134"/>
    </location>
</feature>
<evidence type="ECO:0000256" key="8">
    <source>
        <dbReference type="ARBA" id="ARBA00022741"/>
    </source>
</evidence>
<dbReference type="GO" id="GO:0005886">
    <property type="term" value="C:plasma membrane"/>
    <property type="evidence" value="ECO:0007669"/>
    <property type="project" value="TreeGrafter"/>
</dbReference>
<dbReference type="GO" id="GO:0005524">
    <property type="term" value="F:ATP binding"/>
    <property type="evidence" value="ECO:0007669"/>
    <property type="project" value="UniProtKB-UniRule"/>
</dbReference>
<evidence type="ECO:0000256" key="13">
    <source>
        <dbReference type="ARBA" id="ARBA00023180"/>
    </source>
</evidence>
<dbReference type="OrthoDB" id="1909574at2759"/>
<comment type="subcellular location">
    <subcellularLocation>
        <location evidence="1">Membrane</location>
        <topology evidence="1">Single-pass membrane protein</topology>
    </subcellularLocation>
</comment>
<protein>
    <submittedName>
        <fullName evidence="19">Cysteine rich receptor like kinase</fullName>
    </submittedName>
</protein>
<accession>A0A7J6XED7</accession>
<keyword evidence="5 15" id="KW-0812">Transmembrane</keyword>
<name>A0A7J6XED7_THATH</name>
<keyword evidence="3" id="KW-0597">Phosphoprotein</keyword>
<evidence type="ECO:0000256" key="2">
    <source>
        <dbReference type="ARBA" id="ARBA00022527"/>
    </source>
</evidence>
<feature type="domain" description="Gnk2-homologous" evidence="18">
    <location>
        <begin position="140"/>
        <end position="251"/>
    </location>
</feature>
<dbReference type="EMBL" id="JABWDY010000362">
    <property type="protein sequence ID" value="KAF5208166.1"/>
    <property type="molecule type" value="Genomic_DNA"/>
</dbReference>
<dbReference type="PROSITE" id="PS50011">
    <property type="entry name" value="PROTEIN_KINASE_DOM"/>
    <property type="match status" value="1"/>
</dbReference>
<feature type="domain" description="Protein kinase" evidence="17">
    <location>
        <begin position="345"/>
        <end position="431"/>
    </location>
</feature>
<keyword evidence="8 14" id="KW-0547">Nucleotide-binding</keyword>
<feature type="chain" id="PRO_5029513203" evidence="16">
    <location>
        <begin position="27"/>
        <end position="431"/>
    </location>
</feature>
<keyword evidence="2" id="KW-0723">Serine/threonine-protein kinase</keyword>
<evidence type="ECO:0000256" key="10">
    <source>
        <dbReference type="ARBA" id="ARBA00022840"/>
    </source>
</evidence>
<evidence type="ECO:0000256" key="7">
    <source>
        <dbReference type="ARBA" id="ARBA00022737"/>
    </source>
</evidence>
<keyword evidence="12 15" id="KW-0472">Membrane</keyword>
<proteinExistence type="predicted"/>
<dbReference type="FunFam" id="3.30.430.20:FF:000002">
    <property type="entry name" value="Cysteine-rich receptor-like protein kinase 10"/>
    <property type="match status" value="1"/>
</dbReference>
<evidence type="ECO:0000256" key="6">
    <source>
        <dbReference type="ARBA" id="ARBA00022729"/>
    </source>
</evidence>
<evidence type="ECO:0000256" key="3">
    <source>
        <dbReference type="ARBA" id="ARBA00022553"/>
    </source>
</evidence>
<evidence type="ECO:0000256" key="15">
    <source>
        <dbReference type="SAM" id="Phobius"/>
    </source>
</evidence>
<keyword evidence="6 16" id="KW-0732">Signal</keyword>
<comment type="caution">
    <text evidence="19">The sequence shown here is derived from an EMBL/GenBank/DDBJ whole genome shotgun (WGS) entry which is preliminary data.</text>
</comment>
<keyword evidence="9 19" id="KW-0418">Kinase</keyword>